<dbReference type="InterPro" id="IPR050791">
    <property type="entry name" value="Aldo-Keto_reductase"/>
</dbReference>
<dbReference type="Gene3D" id="3.20.20.100">
    <property type="entry name" value="NADP-dependent oxidoreductase domain"/>
    <property type="match status" value="1"/>
</dbReference>
<dbReference type="SUPFAM" id="SSF51430">
    <property type="entry name" value="NAD(P)-linked oxidoreductase"/>
    <property type="match status" value="1"/>
</dbReference>
<evidence type="ECO:0000256" key="1">
    <source>
        <dbReference type="ARBA" id="ARBA00023002"/>
    </source>
</evidence>
<evidence type="ECO:0000313" key="3">
    <source>
        <dbReference type="EMBL" id="RXK36259.1"/>
    </source>
</evidence>
<sequence>MGELELTSSGAGLRDEESSLELLTKAVNLGCTFWDTASIYGAGESELVIGRFFKENPGLREKVFVASKCGVVRQNDKIIVTNTKSHIETSLQNTIKRLGTTPDMYYLHRRDPTVSLGESIGTLARLRDEGKFNYIGLSECSAATLRSACQITHIDALQVEYSAWCLDLEHNDLLSTARELNVAIIAYSPLGHGLLTGTLTSPDQLKQGARAVLPRFGEENFEKNVNFVNYIRDIAGKKGCTSGQLAIAWVMKQGIIPIPGTRSVMRLEENWGAGMVELSDEEELKIRKFAESLDLTGDRYSEDLMKTVNQ</sequence>
<dbReference type="AlphaFoldDB" id="A0A4Q1BBV1"/>
<evidence type="ECO:0000259" key="2">
    <source>
        <dbReference type="Pfam" id="PF00248"/>
    </source>
</evidence>
<protein>
    <recommendedName>
        <fullName evidence="2">NADP-dependent oxidoreductase domain-containing protein</fullName>
    </recommendedName>
</protein>
<dbReference type="GO" id="GO:0005737">
    <property type="term" value="C:cytoplasm"/>
    <property type="evidence" value="ECO:0007669"/>
    <property type="project" value="TreeGrafter"/>
</dbReference>
<evidence type="ECO:0000313" key="4">
    <source>
        <dbReference type="Proteomes" id="UP000289152"/>
    </source>
</evidence>
<dbReference type="OrthoDB" id="37537at2759"/>
<dbReference type="InterPro" id="IPR036812">
    <property type="entry name" value="NAD(P)_OxRdtase_dom_sf"/>
</dbReference>
<proteinExistence type="predicted"/>
<name>A0A4Q1BBV1_TREME</name>
<accession>A0A4Q1BBV1</accession>
<dbReference type="PANTHER" id="PTHR43625">
    <property type="entry name" value="AFLATOXIN B1 ALDEHYDE REDUCTASE"/>
    <property type="match status" value="1"/>
</dbReference>
<dbReference type="FunCoup" id="A0A4Q1BBV1">
    <property type="interactions" value="266"/>
</dbReference>
<dbReference type="InterPro" id="IPR023210">
    <property type="entry name" value="NADP_OxRdtase_dom"/>
</dbReference>
<keyword evidence="4" id="KW-1185">Reference proteome</keyword>
<dbReference type="Proteomes" id="UP000289152">
    <property type="component" value="Unassembled WGS sequence"/>
</dbReference>
<feature type="domain" description="NADP-dependent oxidoreductase" evidence="2">
    <location>
        <begin position="15"/>
        <end position="289"/>
    </location>
</feature>
<dbReference type="Pfam" id="PF00248">
    <property type="entry name" value="Aldo_ket_red"/>
    <property type="match status" value="1"/>
</dbReference>
<reference evidence="3 4" key="1">
    <citation type="submission" date="2016-06" db="EMBL/GenBank/DDBJ databases">
        <title>Evolution of pathogenesis and genome organization in the Tremellales.</title>
        <authorList>
            <person name="Cuomo C."/>
            <person name="Litvintseva A."/>
            <person name="Heitman J."/>
            <person name="Chen Y."/>
            <person name="Sun S."/>
            <person name="Springer D."/>
            <person name="Dromer F."/>
            <person name="Young S."/>
            <person name="Zeng Q."/>
            <person name="Chapman S."/>
            <person name="Gujja S."/>
            <person name="Saif S."/>
            <person name="Birren B."/>
        </authorList>
    </citation>
    <scope>NUCLEOTIDE SEQUENCE [LARGE SCALE GENOMIC DNA]</scope>
    <source>
        <strain evidence="3 4">ATCC 28783</strain>
    </source>
</reference>
<dbReference type="STRING" id="5217.A0A4Q1BBV1"/>
<dbReference type="EMBL" id="SDIL01000103">
    <property type="protein sequence ID" value="RXK36259.1"/>
    <property type="molecule type" value="Genomic_DNA"/>
</dbReference>
<dbReference type="InParanoid" id="A0A4Q1BBV1"/>
<dbReference type="PANTHER" id="PTHR43625:SF7">
    <property type="entry name" value="REDUCTASE (YAKC), PUTATIVE (AFU_ORTHOLOGUE AFUA_8G01560)-RELATED"/>
    <property type="match status" value="1"/>
</dbReference>
<organism evidence="3 4">
    <name type="scientific">Tremella mesenterica</name>
    <name type="common">Jelly fungus</name>
    <dbReference type="NCBI Taxonomy" id="5217"/>
    <lineage>
        <taxon>Eukaryota</taxon>
        <taxon>Fungi</taxon>
        <taxon>Dikarya</taxon>
        <taxon>Basidiomycota</taxon>
        <taxon>Agaricomycotina</taxon>
        <taxon>Tremellomycetes</taxon>
        <taxon>Tremellales</taxon>
        <taxon>Tremellaceae</taxon>
        <taxon>Tremella</taxon>
    </lineage>
</organism>
<dbReference type="GO" id="GO:0016491">
    <property type="term" value="F:oxidoreductase activity"/>
    <property type="evidence" value="ECO:0007669"/>
    <property type="project" value="UniProtKB-KW"/>
</dbReference>
<dbReference type="VEuPathDB" id="FungiDB:TREMEDRAFT_64209"/>
<comment type="caution">
    <text evidence="3">The sequence shown here is derived from an EMBL/GenBank/DDBJ whole genome shotgun (WGS) entry which is preliminary data.</text>
</comment>
<gene>
    <name evidence="3" type="ORF">M231_06462</name>
</gene>
<keyword evidence="1" id="KW-0560">Oxidoreductase</keyword>